<dbReference type="Pfam" id="PF02501">
    <property type="entry name" value="T2SSI"/>
    <property type="match status" value="1"/>
</dbReference>
<name>A0A2T5U1Z0_9SPHN</name>
<comment type="subunit">
    <text evidence="9">Type II secretion is composed of four main components: the outer membrane complex, the inner membrane complex, the cytoplasmic secretion ATPase and the periplasm-spanning pseudopilus.</text>
</comment>
<comment type="caution">
    <text evidence="11">The sequence shown here is derived from an EMBL/GenBank/DDBJ whole genome shotgun (WGS) entry which is preliminary data.</text>
</comment>
<dbReference type="InterPro" id="IPR003413">
    <property type="entry name" value="T2SS_GspI_C"/>
</dbReference>
<dbReference type="GO" id="GO:0005886">
    <property type="term" value="C:plasma membrane"/>
    <property type="evidence" value="ECO:0007669"/>
    <property type="project" value="UniProtKB-SubCell"/>
</dbReference>
<dbReference type="InterPro" id="IPR045584">
    <property type="entry name" value="Pilin-like"/>
</dbReference>
<dbReference type="SUPFAM" id="SSF54523">
    <property type="entry name" value="Pili subunits"/>
    <property type="match status" value="1"/>
</dbReference>
<comment type="PTM">
    <text evidence="9">Cleaved by prepilin peptidase.</text>
</comment>
<evidence type="ECO:0000256" key="6">
    <source>
        <dbReference type="ARBA" id="ARBA00022692"/>
    </source>
</evidence>
<reference evidence="11 12" key="1">
    <citation type="submission" date="2018-04" db="EMBL/GenBank/DDBJ databases">
        <title>Genomic Encyclopedia of Type Strains, Phase III (KMG-III): the genomes of soil and plant-associated and newly described type strains.</title>
        <authorList>
            <person name="Whitman W."/>
        </authorList>
    </citation>
    <scope>NUCLEOTIDE SEQUENCE [LARGE SCALE GENOMIC DNA]</scope>
    <source>
        <strain evidence="11 12">MA-olki</strain>
    </source>
</reference>
<dbReference type="Proteomes" id="UP000244013">
    <property type="component" value="Unassembled WGS sequence"/>
</dbReference>
<dbReference type="PROSITE" id="PS00409">
    <property type="entry name" value="PROKAR_NTER_METHYL"/>
    <property type="match status" value="1"/>
</dbReference>
<sequence>MRAERGFTLRRRYAEHGFTLIEIMVALAVFSLAAMALVRLESATIRGASILDETLVAQMVARNVAIDAVTSAQPPTAGRVTGVETNGGQPWTWTRQVSALGGSSVLRIDVAVADRTGTQLGRLTMVRPAPRMVM</sequence>
<evidence type="ECO:0000256" key="3">
    <source>
        <dbReference type="ARBA" id="ARBA00022475"/>
    </source>
</evidence>
<organism evidence="11 12">
    <name type="scientific">Sphingomonas faeni</name>
    <dbReference type="NCBI Taxonomy" id="185950"/>
    <lineage>
        <taxon>Bacteria</taxon>
        <taxon>Pseudomonadati</taxon>
        <taxon>Pseudomonadota</taxon>
        <taxon>Alphaproteobacteria</taxon>
        <taxon>Sphingomonadales</taxon>
        <taxon>Sphingomonadaceae</taxon>
        <taxon>Sphingomonas</taxon>
    </lineage>
</organism>
<evidence type="ECO:0000313" key="12">
    <source>
        <dbReference type="Proteomes" id="UP000244013"/>
    </source>
</evidence>
<comment type="similarity">
    <text evidence="2 9">Belongs to the GSP I family.</text>
</comment>
<dbReference type="PANTHER" id="PTHR38779">
    <property type="entry name" value="TYPE II SECRETION SYSTEM PROTEIN I-RELATED"/>
    <property type="match status" value="1"/>
</dbReference>
<dbReference type="GeneID" id="91006833"/>
<evidence type="ECO:0000256" key="4">
    <source>
        <dbReference type="ARBA" id="ARBA00022481"/>
    </source>
</evidence>
<accession>A0A2T5U1Z0</accession>
<keyword evidence="7 9" id="KW-1133">Transmembrane helix</keyword>
<evidence type="ECO:0000256" key="9">
    <source>
        <dbReference type="RuleBase" id="RU368030"/>
    </source>
</evidence>
<dbReference type="OrthoDB" id="7189314at2"/>
<evidence type="ECO:0000313" key="11">
    <source>
        <dbReference type="EMBL" id="PTW45519.1"/>
    </source>
</evidence>
<dbReference type="Pfam" id="PF07963">
    <property type="entry name" value="N_methyl"/>
    <property type="match status" value="1"/>
</dbReference>
<evidence type="ECO:0000256" key="5">
    <source>
        <dbReference type="ARBA" id="ARBA00022519"/>
    </source>
</evidence>
<dbReference type="InterPro" id="IPR012902">
    <property type="entry name" value="N_methyl_site"/>
</dbReference>
<dbReference type="AlphaFoldDB" id="A0A2T5U1Z0"/>
<evidence type="ECO:0000256" key="8">
    <source>
        <dbReference type="ARBA" id="ARBA00023136"/>
    </source>
</evidence>
<dbReference type="Gene3D" id="3.30.1300.30">
    <property type="entry name" value="GSPII I/J protein-like"/>
    <property type="match status" value="1"/>
</dbReference>
<dbReference type="NCBIfam" id="TIGR01707">
    <property type="entry name" value="gspI"/>
    <property type="match status" value="1"/>
</dbReference>
<dbReference type="EMBL" id="QAYE01000007">
    <property type="protein sequence ID" value="PTW45519.1"/>
    <property type="molecule type" value="Genomic_DNA"/>
</dbReference>
<dbReference type="InterPro" id="IPR010052">
    <property type="entry name" value="T2SS_protein-GspI"/>
</dbReference>
<feature type="domain" description="Type II secretion system protein GspI C-terminal" evidence="10">
    <location>
        <begin position="51"/>
        <end position="124"/>
    </location>
</feature>
<keyword evidence="3" id="KW-1003">Cell membrane</keyword>
<evidence type="ECO:0000256" key="2">
    <source>
        <dbReference type="ARBA" id="ARBA00008358"/>
    </source>
</evidence>
<keyword evidence="6 9" id="KW-0812">Transmembrane</keyword>
<keyword evidence="8 9" id="KW-0472">Membrane</keyword>
<comment type="subcellular location">
    <subcellularLocation>
        <location evidence="1 9">Cell inner membrane</location>
        <topology evidence="1 9">Single-pass membrane protein</topology>
    </subcellularLocation>
</comment>
<keyword evidence="4 9" id="KW-0488">Methylation</keyword>
<dbReference type="NCBIfam" id="TIGR02532">
    <property type="entry name" value="IV_pilin_GFxxxE"/>
    <property type="match status" value="1"/>
</dbReference>
<feature type="transmembrane region" description="Helical" evidence="9">
    <location>
        <begin position="20"/>
        <end position="40"/>
    </location>
</feature>
<keyword evidence="5 9" id="KW-0997">Cell inner membrane</keyword>
<evidence type="ECO:0000256" key="1">
    <source>
        <dbReference type="ARBA" id="ARBA00004377"/>
    </source>
</evidence>
<comment type="function">
    <text evidence="9">Component of the type II secretion system required for the energy-dependent secretion of extracellular factors such as proteases and toxins from the periplasm.</text>
</comment>
<gene>
    <name evidence="11" type="ORF">C8J25_107201</name>
</gene>
<proteinExistence type="inferred from homology"/>
<dbReference type="RefSeq" id="WP_107954948.1">
    <property type="nucleotide sequence ID" value="NZ_JAPZPR010000004.1"/>
</dbReference>
<evidence type="ECO:0000259" key="10">
    <source>
        <dbReference type="Pfam" id="PF02501"/>
    </source>
</evidence>
<evidence type="ECO:0000256" key="7">
    <source>
        <dbReference type="ARBA" id="ARBA00022989"/>
    </source>
</evidence>
<dbReference type="GO" id="GO:0015627">
    <property type="term" value="C:type II protein secretion system complex"/>
    <property type="evidence" value="ECO:0007669"/>
    <property type="project" value="UniProtKB-UniRule"/>
</dbReference>
<dbReference type="GO" id="GO:0015628">
    <property type="term" value="P:protein secretion by the type II secretion system"/>
    <property type="evidence" value="ECO:0007669"/>
    <property type="project" value="UniProtKB-UniRule"/>
</dbReference>
<protein>
    <recommendedName>
        <fullName evidence="9">Type II secretion system protein I</fullName>
        <shortName evidence="9">T2SS minor pseudopilin I</shortName>
    </recommendedName>
</protein>
<dbReference type="PANTHER" id="PTHR38779:SF2">
    <property type="entry name" value="TYPE II SECRETION SYSTEM PROTEIN I-RELATED"/>
    <property type="match status" value="1"/>
</dbReference>